<dbReference type="PRINTS" id="PR01265">
    <property type="entry name" value="LINKMODULE"/>
</dbReference>
<keyword evidence="1" id="KW-0378">Hydrolase</keyword>
<protein>
    <recommendedName>
        <fullName evidence="5">Tumor necrosis factor-inducible gene 6 protein</fullName>
    </recommendedName>
    <alternativeName>
        <fullName evidence="7">TNF-stimulated gene 6 protein</fullName>
    </alternativeName>
    <alternativeName>
        <fullName evidence="6">Tumor necrosis factor alpha-induced protein 6</fullName>
    </alternativeName>
</protein>
<dbReference type="Pfam" id="PF00193">
    <property type="entry name" value="Xlink"/>
    <property type="match status" value="1"/>
</dbReference>
<sequence>MIIFISLFVLLWEEAHGWGFNNGIFHNSIWLEQAAGVYHREARSGRYRLTYAEAKAVCEFEGGRLATYKQLEAARKIGFHVCAAGWMAKGRVGYPIVKPGPNCGFGKNWYYRLWTKECGGVFTDPKRIFKSPGFPNEYDDNQICYWHIRVKYGQRVHLSFLDFDLEDDPACLADYVEIYDSYDDVHGFVGRYCGDELPEDIISTGNVMTLKFLSDASVTAGGFQIKYVAVDPLSKSSQGKNTSTTSTGNKNFLAGRFSHL</sequence>
<dbReference type="PROSITE" id="PS01180">
    <property type="entry name" value="CUB"/>
    <property type="match status" value="1"/>
</dbReference>
<dbReference type="SUPFAM" id="SSF49854">
    <property type="entry name" value="Spermadhesin, CUB domain"/>
    <property type="match status" value="1"/>
</dbReference>
<evidence type="ECO:0000256" key="4">
    <source>
        <dbReference type="ARBA" id="ARBA00064571"/>
    </source>
</evidence>
<dbReference type="GO" id="GO:0016787">
    <property type="term" value="F:hydrolase activity"/>
    <property type="evidence" value="ECO:0007669"/>
    <property type="project" value="UniProtKB-KW"/>
</dbReference>
<dbReference type="InterPro" id="IPR052129">
    <property type="entry name" value="Spermadhesin-Link_domain"/>
</dbReference>
<dbReference type="SMART" id="SM00042">
    <property type="entry name" value="CUB"/>
    <property type="match status" value="1"/>
</dbReference>
<name>A0A811YRZ6_NYCPR</name>
<evidence type="ECO:0000256" key="7">
    <source>
        <dbReference type="ARBA" id="ARBA00081068"/>
    </source>
</evidence>
<keyword evidence="14" id="KW-1185">Reference proteome</keyword>
<proteinExistence type="predicted"/>
<comment type="subunit">
    <text evidence="4">Interacts (via Link domain) with inter-alpha-inhibitor (I-alpha-I) component bikunin. Interacts with ITIH2/HC2; this interaction is required for transesterification of the HC to hyaluronan. Interacts (via Link and CUB domains) with ITIH1. Chondroitin sulfate may be required for the stability of the complex. Interacts (via Link domain) with various C-X-C and C-C chemokines including PF4, CXCL8, CXCL11, CXCL12, CCL2, CCL7, CCL19, CCL21, and CCL27; this interaction interferes with chemokine binding to glycosaminoglycans. Interacts (primarily via Link domain) with BMP2; this interaction is inhibited by hyaluronan. Interacts (via both Link and CUB domains) with TNFSF11. Interacts (via CUB domain) with FN1 (via type III repeats 9-14); this interaction enhances fibronectin fibril assembly. TNFAIP6 may act as a bridging molecule between FN1 and THBS1.</text>
</comment>
<dbReference type="GO" id="GO:0007155">
    <property type="term" value="P:cell adhesion"/>
    <property type="evidence" value="ECO:0007669"/>
    <property type="project" value="UniProtKB-KW"/>
</dbReference>
<evidence type="ECO:0000259" key="10">
    <source>
        <dbReference type="PROSITE" id="PS01180"/>
    </source>
</evidence>
<feature type="domain" description="CUB" evidence="10">
    <location>
        <begin position="118"/>
        <end position="230"/>
    </location>
</feature>
<accession>A0A811YRZ6</accession>
<gene>
    <name evidence="12" type="ORF">NYPRO_LOCUS12148</name>
    <name evidence="13" type="ORF">NYPRO_LOCUS20963</name>
</gene>
<dbReference type="CDD" id="cd00041">
    <property type="entry name" value="CUB"/>
    <property type="match status" value="1"/>
</dbReference>
<feature type="domain" description="Link" evidence="11">
    <location>
        <begin position="36"/>
        <end position="135"/>
    </location>
</feature>
<evidence type="ECO:0000256" key="3">
    <source>
        <dbReference type="ARBA" id="ARBA00023157"/>
    </source>
</evidence>
<dbReference type="EMBL" id="CAJHUB010000765">
    <property type="protein sequence ID" value="CAD7688170.1"/>
    <property type="molecule type" value="Genomic_DNA"/>
</dbReference>
<keyword evidence="2" id="KW-0130">Cell adhesion</keyword>
<keyword evidence="9" id="KW-0732">Signal</keyword>
<dbReference type="FunFam" id="3.10.100.10:FF:000001">
    <property type="entry name" value="Hyaluronan proteoglycan link protein 1"/>
    <property type="match status" value="1"/>
</dbReference>
<evidence type="ECO:0000256" key="1">
    <source>
        <dbReference type="ARBA" id="ARBA00022801"/>
    </source>
</evidence>
<feature type="signal peptide" evidence="9">
    <location>
        <begin position="1"/>
        <end position="17"/>
    </location>
</feature>
<evidence type="ECO:0000256" key="8">
    <source>
        <dbReference type="PROSITE-ProRule" id="PRU00323"/>
    </source>
</evidence>
<dbReference type="EMBL" id="CAJHUB010000711">
    <property type="protein sequence ID" value="CAD7679349.1"/>
    <property type="molecule type" value="Genomic_DNA"/>
</dbReference>
<feature type="disulfide bond" evidence="8">
    <location>
        <begin position="82"/>
        <end position="103"/>
    </location>
</feature>
<dbReference type="GO" id="GO:0050728">
    <property type="term" value="P:negative regulation of inflammatory response"/>
    <property type="evidence" value="ECO:0007669"/>
    <property type="project" value="TreeGrafter"/>
</dbReference>
<dbReference type="InterPro" id="IPR016186">
    <property type="entry name" value="C-type_lectin-like/link_sf"/>
</dbReference>
<feature type="chain" id="PRO_5036221563" description="Tumor necrosis factor-inducible gene 6 protein" evidence="9">
    <location>
        <begin position="18"/>
        <end position="260"/>
    </location>
</feature>
<dbReference type="Gene3D" id="2.60.120.290">
    <property type="entry name" value="Spermadhesin, CUB domain"/>
    <property type="match status" value="1"/>
</dbReference>
<organism evidence="12 14">
    <name type="scientific">Nyctereutes procyonoides</name>
    <name type="common">Raccoon dog</name>
    <name type="synonym">Canis procyonoides</name>
    <dbReference type="NCBI Taxonomy" id="34880"/>
    <lineage>
        <taxon>Eukaryota</taxon>
        <taxon>Metazoa</taxon>
        <taxon>Chordata</taxon>
        <taxon>Craniata</taxon>
        <taxon>Vertebrata</taxon>
        <taxon>Euteleostomi</taxon>
        <taxon>Mammalia</taxon>
        <taxon>Eutheria</taxon>
        <taxon>Laurasiatheria</taxon>
        <taxon>Carnivora</taxon>
        <taxon>Caniformia</taxon>
        <taxon>Canidae</taxon>
        <taxon>Nyctereutes</taxon>
    </lineage>
</organism>
<dbReference type="Pfam" id="PF00431">
    <property type="entry name" value="CUB"/>
    <property type="match status" value="1"/>
</dbReference>
<keyword evidence="3 8" id="KW-1015">Disulfide bond</keyword>
<dbReference type="Gene3D" id="3.10.100.10">
    <property type="entry name" value="Mannose-Binding Protein A, subunit A"/>
    <property type="match status" value="1"/>
</dbReference>
<dbReference type="FunFam" id="2.60.120.290:FF:000005">
    <property type="entry name" value="Procollagen C-endopeptidase enhancer 1"/>
    <property type="match status" value="1"/>
</dbReference>
<evidence type="ECO:0000256" key="5">
    <source>
        <dbReference type="ARBA" id="ARBA00069597"/>
    </source>
</evidence>
<dbReference type="AlphaFoldDB" id="A0A811YRZ6"/>
<dbReference type="SMART" id="SM00445">
    <property type="entry name" value="LINK"/>
    <property type="match status" value="1"/>
</dbReference>
<dbReference type="InterPro" id="IPR016187">
    <property type="entry name" value="CTDL_fold"/>
</dbReference>
<evidence type="ECO:0000313" key="13">
    <source>
        <dbReference type="EMBL" id="CAD7688170.1"/>
    </source>
</evidence>
<dbReference type="PANTHER" id="PTHR46908:SF4">
    <property type="entry name" value="TUMOR NECROSIS FACTOR-INDUCIBLE GENE 6 PROTEIN"/>
    <property type="match status" value="1"/>
</dbReference>
<comment type="caution">
    <text evidence="12">The sequence shown here is derived from an EMBL/GenBank/DDBJ whole genome shotgun (WGS) entry which is preliminary data.</text>
</comment>
<dbReference type="PANTHER" id="PTHR46908">
    <property type="entry name" value="CUBILIN-LIKE PROTEIN"/>
    <property type="match status" value="1"/>
</dbReference>
<comment type="caution">
    <text evidence="8">Lacks conserved residue(s) required for the propagation of feature annotation.</text>
</comment>
<dbReference type="InterPro" id="IPR035914">
    <property type="entry name" value="Sperma_CUB_dom_sf"/>
</dbReference>
<evidence type="ECO:0000259" key="11">
    <source>
        <dbReference type="PROSITE" id="PS50963"/>
    </source>
</evidence>
<dbReference type="PROSITE" id="PS01241">
    <property type="entry name" value="LINK_1"/>
    <property type="match status" value="1"/>
</dbReference>
<dbReference type="SUPFAM" id="SSF56436">
    <property type="entry name" value="C-type lectin-like"/>
    <property type="match status" value="1"/>
</dbReference>
<dbReference type="GO" id="GO:0005615">
    <property type="term" value="C:extracellular space"/>
    <property type="evidence" value="ECO:0007669"/>
    <property type="project" value="TreeGrafter"/>
</dbReference>
<dbReference type="InterPro" id="IPR000538">
    <property type="entry name" value="Link_dom"/>
</dbReference>
<evidence type="ECO:0000313" key="12">
    <source>
        <dbReference type="EMBL" id="CAD7679349.1"/>
    </source>
</evidence>
<dbReference type="GO" id="GO:0005540">
    <property type="term" value="F:hyaluronic acid binding"/>
    <property type="evidence" value="ECO:0007669"/>
    <property type="project" value="InterPro"/>
</dbReference>
<evidence type="ECO:0000256" key="2">
    <source>
        <dbReference type="ARBA" id="ARBA00022889"/>
    </source>
</evidence>
<dbReference type="InterPro" id="IPR000859">
    <property type="entry name" value="CUB_dom"/>
</dbReference>
<evidence type="ECO:0000313" key="14">
    <source>
        <dbReference type="Proteomes" id="UP000645828"/>
    </source>
</evidence>
<dbReference type="Proteomes" id="UP000645828">
    <property type="component" value="Unassembled WGS sequence"/>
</dbReference>
<reference evidence="12" key="1">
    <citation type="submission" date="2020-12" db="EMBL/GenBank/DDBJ databases">
        <authorList>
            <consortium name="Molecular Ecology Group"/>
        </authorList>
    </citation>
    <scope>NUCLEOTIDE SEQUENCE</scope>
    <source>
        <strain evidence="12">TBG_1078</strain>
    </source>
</reference>
<dbReference type="PROSITE" id="PS50963">
    <property type="entry name" value="LINK_2"/>
    <property type="match status" value="1"/>
</dbReference>
<evidence type="ECO:0000256" key="9">
    <source>
        <dbReference type="SAM" id="SignalP"/>
    </source>
</evidence>
<evidence type="ECO:0000256" key="6">
    <source>
        <dbReference type="ARBA" id="ARBA00077610"/>
    </source>
</evidence>